<organism evidence="1 2">
    <name type="scientific">Leucocoprinus birnbaumii</name>
    <dbReference type="NCBI Taxonomy" id="56174"/>
    <lineage>
        <taxon>Eukaryota</taxon>
        <taxon>Fungi</taxon>
        <taxon>Dikarya</taxon>
        <taxon>Basidiomycota</taxon>
        <taxon>Agaricomycotina</taxon>
        <taxon>Agaricomycetes</taxon>
        <taxon>Agaricomycetidae</taxon>
        <taxon>Agaricales</taxon>
        <taxon>Agaricineae</taxon>
        <taxon>Agaricaceae</taxon>
        <taxon>Leucocoprinus</taxon>
    </lineage>
</organism>
<protein>
    <submittedName>
        <fullName evidence="1">Uncharacterized protein</fullName>
    </submittedName>
</protein>
<comment type="caution">
    <text evidence="1">The sequence shown here is derived from an EMBL/GenBank/DDBJ whole genome shotgun (WGS) entry which is preliminary data.</text>
</comment>
<proteinExistence type="predicted"/>
<dbReference type="Proteomes" id="UP001213000">
    <property type="component" value="Unassembled WGS sequence"/>
</dbReference>
<name>A0AAD5VZA6_9AGAR</name>
<gene>
    <name evidence="1" type="ORF">NP233_g1864</name>
</gene>
<accession>A0AAD5VZA6</accession>
<dbReference type="AlphaFoldDB" id="A0AAD5VZA6"/>
<sequence>MLAILVSAAQNAPEWLAILGPDSLELAITIGTRPISHVGTEDAQADDPTIEREKKEAAVLTAALELALIVLDGCIELDEGKSLGLDHTNLLFGVGEWAGAVFANLEKGLRVEGGGGLHEAKLQRAAAGVLLKVDELRTRWSRSMIDTR</sequence>
<evidence type="ECO:0000313" key="1">
    <source>
        <dbReference type="EMBL" id="KAJ3574304.1"/>
    </source>
</evidence>
<dbReference type="EMBL" id="JANIEX010000073">
    <property type="protein sequence ID" value="KAJ3574304.1"/>
    <property type="molecule type" value="Genomic_DNA"/>
</dbReference>
<keyword evidence="2" id="KW-1185">Reference proteome</keyword>
<evidence type="ECO:0000313" key="2">
    <source>
        <dbReference type="Proteomes" id="UP001213000"/>
    </source>
</evidence>
<reference evidence="1" key="1">
    <citation type="submission" date="2022-07" db="EMBL/GenBank/DDBJ databases">
        <title>Genome Sequence of Leucocoprinus birnbaumii.</title>
        <authorList>
            <person name="Buettner E."/>
        </authorList>
    </citation>
    <scope>NUCLEOTIDE SEQUENCE</scope>
    <source>
        <strain evidence="1">VT141</strain>
    </source>
</reference>